<protein>
    <submittedName>
        <fullName evidence="3">IS110 family transposase</fullName>
    </submittedName>
</protein>
<feature type="domain" description="Transposase IS110-like N-terminal" evidence="1">
    <location>
        <begin position="14"/>
        <end position="166"/>
    </location>
</feature>
<dbReference type="PANTHER" id="PTHR33055:SF3">
    <property type="entry name" value="PUTATIVE TRANSPOSASE FOR IS117-RELATED"/>
    <property type="match status" value="1"/>
</dbReference>
<dbReference type="EMBL" id="SDWV01000042">
    <property type="protein sequence ID" value="RYC03105.1"/>
    <property type="molecule type" value="Genomic_DNA"/>
</dbReference>
<dbReference type="AlphaFoldDB" id="A0A4Q2SCT0"/>
<gene>
    <name evidence="3" type="ORF">EUA94_21950</name>
</gene>
<evidence type="ECO:0000259" key="2">
    <source>
        <dbReference type="Pfam" id="PF02371"/>
    </source>
</evidence>
<dbReference type="InterPro" id="IPR003346">
    <property type="entry name" value="Transposase_20"/>
</dbReference>
<proteinExistence type="predicted"/>
<dbReference type="Pfam" id="PF02371">
    <property type="entry name" value="Transposase_20"/>
    <property type="match status" value="1"/>
</dbReference>
<organism evidence="3 4">
    <name type="scientific">Nocardioides zhouii</name>
    <dbReference type="NCBI Taxonomy" id="1168729"/>
    <lineage>
        <taxon>Bacteria</taxon>
        <taxon>Bacillati</taxon>
        <taxon>Actinomycetota</taxon>
        <taxon>Actinomycetes</taxon>
        <taxon>Propionibacteriales</taxon>
        <taxon>Nocardioidaceae</taxon>
        <taxon>Nocardioides</taxon>
    </lineage>
</organism>
<evidence type="ECO:0000259" key="1">
    <source>
        <dbReference type="Pfam" id="PF01548"/>
    </source>
</evidence>
<feature type="domain" description="Transposase IS116/IS110/IS902 C-terminal" evidence="2">
    <location>
        <begin position="275"/>
        <end position="358"/>
    </location>
</feature>
<keyword evidence="4" id="KW-1185">Reference proteome</keyword>
<sequence>MSFTPTTVPERVRAGIDWAKDDHATCIIDPAGEVLDRFVVDHDTVGLKSLVRRLLKAGVTEVGIERGDGPLVDALLQAELTVLVIAPGQLKNLRSRYGSAGNKDDRFDAYVLADVTRTDRHRLRALVRDTAATTAMRTTVRARRDLVVHRVAAANQLRAHLQLVFPAAAGLFAAIDSAISLCFLERFTTQAQADWLSPKRLATWLTSLGYSGRTDPQVLHARLLAAPRGTIGTDAEVHAATTHAYVALLRVLNTQIATLEDQLAAQLTTHPDAHIYASLPRVKTLRVARLIAEIGDARGKFPTADSLAALAGVAPSTRQSGKVKAVTFRWGCNKQLRDALCDFAGDSRHDNAWAADLYNRAIARGHDHPHAVRILGKAWAGVIWRCWQDNLSYDPTQHRALQNVLNNTTEKAA</sequence>
<dbReference type="GO" id="GO:0006313">
    <property type="term" value="P:DNA transposition"/>
    <property type="evidence" value="ECO:0007669"/>
    <property type="project" value="InterPro"/>
</dbReference>
<accession>A0A4Q2SCT0</accession>
<dbReference type="NCBIfam" id="NF033542">
    <property type="entry name" value="transpos_IS110"/>
    <property type="match status" value="1"/>
</dbReference>
<dbReference type="PANTHER" id="PTHR33055">
    <property type="entry name" value="TRANSPOSASE FOR INSERTION SEQUENCE ELEMENT IS1111A"/>
    <property type="match status" value="1"/>
</dbReference>
<evidence type="ECO:0000313" key="4">
    <source>
        <dbReference type="Proteomes" id="UP000291101"/>
    </source>
</evidence>
<reference evidence="3 4" key="1">
    <citation type="submission" date="2019-01" db="EMBL/GenBank/DDBJ databases">
        <title>Novel species of Nocardioides.</title>
        <authorList>
            <person name="Liu Q."/>
            <person name="X Y.-H."/>
        </authorList>
    </citation>
    <scope>NUCLEOTIDE SEQUENCE [LARGE SCALE GENOMIC DNA]</scope>
    <source>
        <strain evidence="3 4">HLT2-9</strain>
    </source>
</reference>
<dbReference type="InterPro" id="IPR047650">
    <property type="entry name" value="Transpos_IS110"/>
</dbReference>
<dbReference type="Proteomes" id="UP000291101">
    <property type="component" value="Unassembled WGS sequence"/>
</dbReference>
<dbReference type="GO" id="GO:0004803">
    <property type="term" value="F:transposase activity"/>
    <property type="evidence" value="ECO:0007669"/>
    <property type="project" value="InterPro"/>
</dbReference>
<dbReference type="Pfam" id="PF01548">
    <property type="entry name" value="DEDD_Tnp_IS110"/>
    <property type="match status" value="1"/>
</dbReference>
<comment type="caution">
    <text evidence="3">The sequence shown here is derived from an EMBL/GenBank/DDBJ whole genome shotgun (WGS) entry which is preliminary data.</text>
</comment>
<name>A0A4Q2SCT0_9ACTN</name>
<evidence type="ECO:0000313" key="3">
    <source>
        <dbReference type="EMBL" id="RYC03105.1"/>
    </source>
</evidence>
<dbReference type="GO" id="GO:0003677">
    <property type="term" value="F:DNA binding"/>
    <property type="evidence" value="ECO:0007669"/>
    <property type="project" value="InterPro"/>
</dbReference>
<dbReference type="OrthoDB" id="3188901at2"/>
<dbReference type="InterPro" id="IPR002525">
    <property type="entry name" value="Transp_IS110-like_N"/>
</dbReference>